<sequence>MSSFAVQAVLHLLRLRKAGYFAVRWEVTWIAAPWTLHSAKASGVPRWIIRPGPSLDVNPTGAGGGVPSQQRQCDRAPRQTFADSSKTPISFLLRGCRPPAPRSKREKKKKNRSPTERVPSPLCLAVSVSRPSAKAKAKPPKEGHAPPPRGPPCAPPNPGPPFHQCSAKLTRVTLYPLTRRRSQGGPRAHSCAAAAAAADARFSAQRRPRQKSSSPVRVPVLLRALPAWPDPANRAPSTPSSPICPTRVSFESLVHHPSLIIIVIPSPLLFSPRFRPRPPAYFPTSQPNHFSSRLASPRLICSSLPPWFARDSTESARPRVASLPVGVKQSPALATRLDSRKSLLGADPGFSHFNSQRSPTYGHSGEYAPDYSQNYGQAYPQPAVNQPSYMQPAYAENANLNTSFDQGYAHRQGLTPSAPSRSVHRDSMGFIKTKWSAAFMGVTTLQAIICLVFEAYVFGKFQTSLGEHRDLPKVQSQYKTIPTFLTLFIFGFLYELVVVWDALRMKNTIQVIGVCIANLALLVYTAIQIEQIQTAITILGEFNALKPETLSTELWGDVKPYLVAIPAVIGLATVCMGFIAWKLYQEFAWDILKNIGADYRMKKRFLHYQIYIALLKFDFFFFLGFIIQFVVVVAQKTDPEFALTIATIPITIGILLAAAYFTRKENKPGMFVVIILYLGGLSYFIFKLVRIYQPDHKDSYQAVRRSLTAFAVITILLIILTIINAIICLRNFDNGLKAHLISSRKVEEKPDAHSISLHDVKPQLPSRMTID</sequence>
<keyword evidence="2" id="KW-0812">Transmembrane</keyword>
<dbReference type="EMBL" id="LCWV01000005">
    <property type="protein sequence ID" value="PWI72677.1"/>
    <property type="molecule type" value="Genomic_DNA"/>
</dbReference>
<dbReference type="Proteomes" id="UP000245956">
    <property type="component" value="Unassembled WGS sequence"/>
</dbReference>
<feature type="transmembrane region" description="Helical" evidence="2">
    <location>
        <begin position="668"/>
        <end position="686"/>
    </location>
</feature>
<feature type="transmembrane region" description="Helical" evidence="2">
    <location>
        <begin position="610"/>
        <end position="635"/>
    </location>
</feature>
<dbReference type="PANTHER" id="PTHR34391">
    <property type="entry name" value="UPF0658 GOLGI APPARATUS MEMBRANE PROTEIN C1952.10C-RELATED"/>
    <property type="match status" value="1"/>
</dbReference>
<gene>
    <name evidence="3" type="ORF">PCL_09692</name>
</gene>
<feature type="transmembrane region" description="Helical" evidence="2">
    <location>
        <begin position="435"/>
        <end position="458"/>
    </location>
</feature>
<evidence type="ECO:0000313" key="4">
    <source>
        <dbReference type="Proteomes" id="UP000245956"/>
    </source>
</evidence>
<dbReference type="InterPro" id="IPR040410">
    <property type="entry name" value="UPF0658_Golgi"/>
</dbReference>
<feature type="transmembrane region" description="Helical" evidence="2">
    <location>
        <begin position="561"/>
        <end position="584"/>
    </location>
</feature>
<dbReference type="AlphaFoldDB" id="A0A2U3EDT1"/>
<dbReference type="PANTHER" id="PTHR34391:SF1">
    <property type="entry name" value="UPF0658 GOLGI APPARATUS MEMBRANE PROTEIN C1952.10C-RELATED"/>
    <property type="match status" value="1"/>
</dbReference>
<evidence type="ECO:0000256" key="1">
    <source>
        <dbReference type="SAM" id="MobiDB-lite"/>
    </source>
</evidence>
<dbReference type="GO" id="GO:0005794">
    <property type="term" value="C:Golgi apparatus"/>
    <property type="evidence" value="ECO:0007669"/>
    <property type="project" value="TreeGrafter"/>
</dbReference>
<evidence type="ECO:0000256" key="2">
    <source>
        <dbReference type="SAM" id="Phobius"/>
    </source>
</evidence>
<feature type="transmembrane region" description="Helical" evidence="2">
    <location>
        <begin position="478"/>
        <end position="497"/>
    </location>
</feature>
<organism evidence="3 4">
    <name type="scientific">Purpureocillium lilacinum</name>
    <name type="common">Paecilomyces lilacinus</name>
    <dbReference type="NCBI Taxonomy" id="33203"/>
    <lineage>
        <taxon>Eukaryota</taxon>
        <taxon>Fungi</taxon>
        <taxon>Dikarya</taxon>
        <taxon>Ascomycota</taxon>
        <taxon>Pezizomycotina</taxon>
        <taxon>Sordariomycetes</taxon>
        <taxon>Hypocreomycetidae</taxon>
        <taxon>Hypocreales</taxon>
        <taxon>Ophiocordycipitaceae</taxon>
        <taxon>Purpureocillium</taxon>
    </lineage>
</organism>
<feature type="compositionally biased region" description="Basic residues" evidence="1">
    <location>
        <begin position="102"/>
        <end position="112"/>
    </location>
</feature>
<evidence type="ECO:0000313" key="3">
    <source>
        <dbReference type="EMBL" id="PWI72677.1"/>
    </source>
</evidence>
<name>A0A2U3EDT1_PURLI</name>
<accession>A0A2U3EDT1</accession>
<keyword evidence="2" id="KW-0472">Membrane</keyword>
<feature type="transmembrane region" description="Helical" evidence="2">
    <location>
        <begin position="509"/>
        <end position="527"/>
    </location>
</feature>
<proteinExistence type="predicted"/>
<protein>
    <submittedName>
        <fullName evidence="3">Uncharacterized protein</fullName>
    </submittedName>
</protein>
<feature type="transmembrane region" description="Helical" evidence="2">
    <location>
        <begin position="706"/>
        <end position="729"/>
    </location>
</feature>
<feature type="compositionally biased region" description="Pro residues" evidence="1">
    <location>
        <begin position="145"/>
        <end position="161"/>
    </location>
</feature>
<comment type="caution">
    <text evidence="3">The sequence shown here is derived from an EMBL/GenBank/DDBJ whole genome shotgun (WGS) entry which is preliminary data.</text>
</comment>
<reference evidence="3 4" key="1">
    <citation type="journal article" date="2016" name="Front. Microbiol.">
        <title>Genome and transcriptome sequences reveal the specific parasitism of the nematophagous Purpureocillium lilacinum 36-1.</title>
        <authorList>
            <person name="Xie J."/>
            <person name="Li S."/>
            <person name="Mo C."/>
            <person name="Xiao X."/>
            <person name="Peng D."/>
            <person name="Wang G."/>
            <person name="Xiao Y."/>
        </authorList>
    </citation>
    <scope>NUCLEOTIDE SEQUENCE [LARGE SCALE GENOMIC DNA]</scope>
    <source>
        <strain evidence="3 4">36-1</strain>
    </source>
</reference>
<feature type="region of interest" description="Disordered" evidence="1">
    <location>
        <begin position="55"/>
        <end position="165"/>
    </location>
</feature>
<feature type="transmembrane region" description="Helical" evidence="2">
    <location>
        <begin position="641"/>
        <end position="661"/>
    </location>
</feature>
<keyword evidence="2" id="KW-1133">Transmembrane helix</keyword>